<evidence type="ECO:0000313" key="2">
    <source>
        <dbReference type="Proteomes" id="UP001165960"/>
    </source>
</evidence>
<keyword evidence="2" id="KW-1185">Reference proteome</keyword>
<accession>A0ACC2TBF2</accession>
<dbReference type="Proteomes" id="UP001165960">
    <property type="component" value="Unassembled WGS sequence"/>
</dbReference>
<sequence length="320" mass="35744">MAQMKNYNQNSGFQAQANNSSFDILKTQAKIVSERYGDFHLADLGCSHGRNSMECVKAAFDGYTGNPSSIRVYLNDLPTNDFGEVFKCLNDAAVSYHHHPLARQSSISTYVNGQDFYTQCLPDDHVHLSFSFNCLHWLSTAIPLSRALFASSERVTAEEAKVLAKSAHEHLLSFLTSRSKELKHGGRLVLVFVKGGTGISYFEDLWEAYVKSTAIELESLAGVVVPTYNRTDAEVQLALDNVQDKFKTITKTSFRHEHGRFTLESMKSVIFNAMVNSLATTGVFKTRSECEEYINGFFLSASTDPPSHIIDFHTLVLEKL</sequence>
<dbReference type="EMBL" id="QTSX02003082">
    <property type="protein sequence ID" value="KAJ9071930.1"/>
    <property type="molecule type" value="Genomic_DNA"/>
</dbReference>
<gene>
    <name evidence="1" type="ORF">DSO57_1032348</name>
</gene>
<evidence type="ECO:0000313" key="1">
    <source>
        <dbReference type="EMBL" id="KAJ9071930.1"/>
    </source>
</evidence>
<reference evidence="1" key="1">
    <citation type="submission" date="2022-04" db="EMBL/GenBank/DDBJ databases">
        <title>Genome of the entomopathogenic fungus Entomophthora muscae.</title>
        <authorList>
            <person name="Elya C."/>
            <person name="Lovett B.R."/>
            <person name="Lee E."/>
            <person name="Macias A.M."/>
            <person name="Hajek A.E."/>
            <person name="De Bivort B.L."/>
            <person name="Kasson M.T."/>
            <person name="De Fine Licht H.H."/>
            <person name="Stajich J.E."/>
        </authorList>
    </citation>
    <scope>NUCLEOTIDE SEQUENCE</scope>
    <source>
        <strain evidence="1">Berkeley</strain>
    </source>
</reference>
<proteinExistence type="predicted"/>
<protein>
    <submittedName>
        <fullName evidence="1">Uncharacterized protein</fullName>
    </submittedName>
</protein>
<organism evidence="1 2">
    <name type="scientific">Entomophthora muscae</name>
    <dbReference type="NCBI Taxonomy" id="34485"/>
    <lineage>
        <taxon>Eukaryota</taxon>
        <taxon>Fungi</taxon>
        <taxon>Fungi incertae sedis</taxon>
        <taxon>Zoopagomycota</taxon>
        <taxon>Entomophthoromycotina</taxon>
        <taxon>Entomophthoromycetes</taxon>
        <taxon>Entomophthorales</taxon>
        <taxon>Entomophthoraceae</taxon>
        <taxon>Entomophthora</taxon>
    </lineage>
</organism>
<name>A0ACC2TBF2_9FUNG</name>
<comment type="caution">
    <text evidence="1">The sequence shown here is derived from an EMBL/GenBank/DDBJ whole genome shotgun (WGS) entry which is preliminary data.</text>
</comment>